<feature type="chain" id="PRO_5035789674" description="Ubiquitin-like domain-containing protein" evidence="3">
    <location>
        <begin position="22"/>
        <end position="356"/>
    </location>
</feature>
<dbReference type="SUPFAM" id="SSF54637">
    <property type="entry name" value="Thioesterase/thiol ester dehydrase-isomerase"/>
    <property type="match status" value="1"/>
</dbReference>
<dbReference type="PANTHER" id="PTHR12655">
    <property type="entry name" value="ACYL-COA THIOESTERASE"/>
    <property type="match status" value="1"/>
</dbReference>
<accession>A0A8S1GWN7</accession>
<evidence type="ECO:0008006" key="6">
    <source>
        <dbReference type="Google" id="ProtNLM"/>
    </source>
</evidence>
<sequence>MRCWQVLFFLCFSAHRHLSWGKKGHTKKKGTLLTFIRHTKGKNRWRKRELDEFGHTRNVNSYPMVFVVFRLGDAEDRLFKNNILEPQNSRVDLLNRIEHVTKIPIAYQEIKYRGDELPDSLHPLETINEFEELTVENQVTVSVHQHGDCKLEGQFVFISLDAKNPRKKYAVNQLIPTNDLEEQTIEMRQRQYLKQSVPPTLTVLEQPLIKENQVRMSSTKVEHTRVVQPENENPYGTAFGGFLLRQGLETAEACARLFAKVAKVFERLRSAEIRVGKSDGSVLDSVRRHVFRHLQVDPQAKASEPFMANGQKILEFGFRFGSQRDVIGVQEGPRRFCMQVSRDGIHDEDEDEKGEG</sequence>
<protein>
    <recommendedName>
        <fullName evidence="6">Ubiquitin-like domain-containing protein</fullName>
    </recommendedName>
</protein>
<dbReference type="EMBL" id="CAJGYM010000006">
    <property type="protein sequence ID" value="CAD6187501.1"/>
    <property type="molecule type" value="Genomic_DNA"/>
</dbReference>
<evidence type="ECO:0000256" key="3">
    <source>
        <dbReference type="SAM" id="SignalP"/>
    </source>
</evidence>
<organism evidence="4 5">
    <name type="scientific">Caenorhabditis auriculariae</name>
    <dbReference type="NCBI Taxonomy" id="2777116"/>
    <lineage>
        <taxon>Eukaryota</taxon>
        <taxon>Metazoa</taxon>
        <taxon>Ecdysozoa</taxon>
        <taxon>Nematoda</taxon>
        <taxon>Chromadorea</taxon>
        <taxon>Rhabditida</taxon>
        <taxon>Rhabditina</taxon>
        <taxon>Rhabditomorpha</taxon>
        <taxon>Rhabditoidea</taxon>
        <taxon>Rhabditidae</taxon>
        <taxon>Peloderinae</taxon>
        <taxon>Caenorhabditis</taxon>
    </lineage>
</organism>
<evidence type="ECO:0000256" key="2">
    <source>
        <dbReference type="ARBA" id="ARBA00022801"/>
    </source>
</evidence>
<dbReference type="AlphaFoldDB" id="A0A8S1GWN7"/>
<dbReference type="OrthoDB" id="331699at2759"/>
<dbReference type="Proteomes" id="UP000835052">
    <property type="component" value="Unassembled WGS sequence"/>
</dbReference>
<dbReference type="Gene3D" id="3.10.129.10">
    <property type="entry name" value="Hotdog Thioesterase"/>
    <property type="match status" value="1"/>
</dbReference>
<evidence type="ECO:0000313" key="4">
    <source>
        <dbReference type="EMBL" id="CAD6187501.1"/>
    </source>
</evidence>
<comment type="caution">
    <text evidence="4">The sequence shown here is derived from an EMBL/GenBank/DDBJ whole genome shotgun (WGS) entry which is preliminary data.</text>
</comment>
<evidence type="ECO:0000313" key="5">
    <source>
        <dbReference type="Proteomes" id="UP000835052"/>
    </source>
</evidence>
<dbReference type="GO" id="GO:0047617">
    <property type="term" value="F:fatty acyl-CoA hydrolase activity"/>
    <property type="evidence" value="ECO:0007669"/>
    <property type="project" value="TreeGrafter"/>
</dbReference>
<dbReference type="InterPro" id="IPR029069">
    <property type="entry name" value="HotDog_dom_sf"/>
</dbReference>
<dbReference type="GO" id="GO:0006637">
    <property type="term" value="P:acyl-CoA metabolic process"/>
    <property type="evidence" value="ECO:0007669"/>
    <property type="project" value="TreeGrafter"/>
</dbReference>
<dbReference type="PANTHER" id="PTHR12655:SF2">
    <property type="entry name" value="HOTDOG ACOT-TYPE DOMAIN-CONTAINING PROTEIN"/>
    <property type="match status" value="1"/>
</dbReference>
<keyword evidence="5" id="KW-1185">Reference proteome</keyword>
<proteinExistence type="inferred from homology"/>
<feature type="signal peptide" evidence="3">
    <location>
        <begin position="1"/>
        <end position="21"/>
    </location>
</feature>
<dbReference type="GO" id="GO:0005739">
    <property type="term" value="C:mitochondrion"/>
    <property type="evidence" value="ECO:0007669"/>
    <property type="project" value="TreeGrafter"/>
</dbReference>
<keyword evidence="3" id="KW-0732">Signal</keyword>
<comment type="similarity">
    <text evidence="1">Belongs to the acyl coenzyme A hydrolase family.</text>
</comment>
<name>A0A8S1GWN7_9PELO</name>
<keyword evidence="2" id="KW-0378">Hydrolase</keyword>
<evidence type="ECO:0000256" key="1">
    <source>
        <dbReference type="ARBA" id="ARBA00010458"/>
    </source>
</evidence>
<gene>
    <name evidence="4" type="ORF">CAUJ_LOCUS3420</name>
</gene>
<reference evidence="4" key="1">
    <citation type="submission" date="2020-10" db="EMBL/GenBank/DDBJ databases">
        <authorList>
            <person name="Kikuchi T."/>
        </authorList>
    </citation>
    <scope>NUCLEOTIDE SEQUENCE</scope>
    <source>
        <strain evidence="4">NKZ352</strain>
    </source>
</reference>